<evidence type="ECO:0000313" key="9">
    <source>
        <dbReference type="Proteomes" id="UP000178104"/>
    </source>
</evidence>
<evidence type="ECO:0008006" key="10">
    <source>
        <dbReference type="Google" id="ProtNLM"/>
    </source>
</evidence>
<comment type="similarity">
    <text evidence="1">Belongs to the HicA mRNA interferase family.</text>
</comment>
<keyword evidence="3" id="KW-0540">Nuclease</keyword>
<dbReference type="PANTHER" id="PTHR34873:SF3">
    <property type="entry name" value="ADDICTION MODULE TOXIN, HICA FAMILY"/>
    <property type="match status" value="1"/>
</dbReference>
<keyword evidence="2" id="KW-1277">Toxin-antitoxin system</keyword>
<dbReference type="InterPro" id="IPR012933">
    <property type="entry name" value="HicA_mRNA_interferase"/>
</dbReference>
<evidence type="ECO:0000256" key="7">
    <source>
        <dbReference type="ARBA" id="ARBA00023016"/>
    </source>
</evidence>
<dbReference type="Proteomes" id="UP000178104">
    <property type="component" value="Unassembled WGS sequence"/>
</dbReference>
<evidence type="ECO:0000256" key="3">
    <source>
        <dbReference type="ARBA" id="ARBA00022722"/>
    </source>
</evidence>
<name>A0A1F6XM73_9BACT</name>
<dbReference type="Gene3D" id="3.30.920.30">
    <property type="entry name" value="Hypothetical protein"/>
    <property type="match status" value="1"/>
</dbReference>
<proteinExistence type="inferred from homology"/>
<dbReference type="STRING" id="1801780.A2917_01005"/>
<dbReference type="Pfam" id="PF07927">
    <property type="entry name" value="HicA_toxin"/>
    <property type="match status" value="1"/>
</dbReference>
<evidence type="ECO:0000256" key="4">
    <source>
        <dbReference type="ARBA" id="ARBA00022759"/>
    </source>
</evidence>
<keyword evidence="5" id="KW-0378">Hydrolase</keyword>
<comment type="caution">
    <text evidence="8">The sequence shown here is derived from an EMBL/GenBank/DDBJ whole genome shotgun (WGS) entry which is preliminary data.</text>
</comment>
<dbReference type="EMBL" id="MFVE01000006">
    <property type="protein sequence ID" value="OGI95215.1"/>
    <property type="molecule type" value="Genomic_DNA"/>
</dbReference>
<evidence type="ECO:0000256" key="5">
    <source>
        <dbReference type="ARBA" id="ARBA00022801"/>
    </source>
</evidence>
<keyword evidence="6" id="KW-0694">RNA-binding</keyword>
<sequence length="78" mass="8872">MPKLPNVKGKTLLKILEKEGYLLDHIQGSHHILRRQDGKKTTIPIHGSKDMPKGTLLGILTDLDISKDEFFLLLKKKK</sequence>
<dbReference type="GO" id="GO:0016787">
    <property type="term" value="F:hydrolase activity"/>
    <property type="evidence" value="ECO:0007669"/>
    <property type="project" value="UniProtKB-KW"/>
</dbReference>
<gene>
    <name evidence="8" type="ORF">A2917_01005</name>
</gene>
<dbReference type="GO" id="GO:0004519">
    <property type="term" value="F:endonuclease activity"/>
    <property type="evidence" value="ECO:0007669"/>
    <property type="project" value="UniProtKB-KW"/>
</dbReference>
<keyword evidence="7" id="KW-0346">Stress response</keyword>
<accession>A0A1F6XM73</accession>
<evidence type="ECO:0000256" key="2">
    <source>
        <dbReference type="ARBA" id="ARBA00022649"/>
    </source>
</evidence>
<evidence type="ECO:0000256" key="1">
    <source>
        <dbReference type="ARBA" id="ARBA00006620"/>
    </source>
</evidence>
<dbReference type="AlphaFoldDB" id="A0A1F6XM73"/>
<dbReference type="InterPro" id="IPR038570">
    <property type="entry name" value="HicA_sf"/>
</dbReference>
<protein>
    <recommendedName>
        <fullName evidence="10">Addiction module toxin, HicA family</fullName>
    </recommendedName>
</protein>
<organism evidence="8 9">
    <name type="scientific">Candidatus Nomurabacteria bacterium RIFCSPLOWO2_01_FULL_42_17</name>
    <dbReference type="NCBI Taxonomy" id="1801780"/>
    <lineage>
        <taxon>Bacteria</taxon>
        <taxon>Candidatus Nomuraibacteriota</taxon>
    </lineage>
</organism>
<dbReference type="PANTHER" id="PTHR34873">
    <property type="entry name" value="SSR1766 PROTEIN"/>
    <property type="match status" value="1"/>
</dbReference>
<dbReference type="GO" id="GO:0003729">
    <property type="term" value="F:mRNA binding"/>
    <property type="evidence" value="ECO:0007669"/>
    <property type="project" value="InterPro"/>
</dbReference>
<dbReference type="SUPFAM" id="SSF54786">
    <property type="entry name" value="YcfA/nrd intein domain"/>
    <property type="match status" value="1"/>
</dbReference>
<keyword evidence="4" id="KW-0255">Endonuclease</keyword>
<evidence type="ECO:0000313" key="8">
    <source>
        <dbReference type="EMBL" id="OGI95215.1"/>
    </source>
</evidence>
<evidence type="ECO:0000256" key="6">
    <source>
        <dbReference type="ARBA" id="ARBA00022884"/>
    </source>
</evidence>
<reference evidence="8 9" key="1">
    <citation type="journal article" date="2016" name="Nat. Commun.">
        <title>Thousands of microbial genomes shed light on interconnected biogeochemical processes in an aquifer system.</title>
        <authorList>
            <person name="Anantharaman K."/>
            <person name="Brown C.T."/>
            <person name="Hug L.A."/>
            <person name="Sharon I."/>
            <person name="Castelle C.J."/>
            <person name="Probst A.J."/>
            <person name="Thomas B.C."/>
            <person name="Singh A."/>
            <person name="Wilkins M.J."/>
            <person name="Karaoz U."/>
            <person name="Brodie E.L."/>
            <person name="Williams K.H."/>
            <person name="Hubbard S.S."/>
            <person name="Banfield J.F."/>
        </authorList>
    </citation>
    <scope>NUCLEOTIDE SEQUENCE [LARGE SCALE GENOMIC DNA]</scope>
</reference>